<protein>
    <submittedName>
        <fullName evidence="4">NAD(P)-dependent alcohol dehydrogenase</fullName>
    </submittedName>
</protein>
<dbReference type="InterPro" id="IPR020843">
    <property type="entry name" value="ER"/>
</dbReference>
<feature type="domain" description="Enoyl reductase (ER)" evidence="3">
    <location>
        <begin position="10"/>
        <end position="302"/>
    </location>
</feature>
<dbReference type="InterPro" id="IPR011032">
    <property type="entry name" value="GroES-like_sf"/>
</dbReference>
<dbReference type="RefSeq" id="WP_289999637.1">
    <property type="nucleotide sequence ID" value="NZ_JAUEPH010000003.1"/>
</dbReference>
<reference evidence="4" key="1">
    <citation type="submission" date="2023-06" db="EMBL/GenBank/DDBJ databases">
        <title>Robiginitalea aurantiacus sp. nov. and Algoriphagus sediminis sp. nov., isolated from coastal sediment.</title>
        <authorList>
            <person name="Zhou Z.Y."/>
            <person name="An J."/>
            <person name="Jia Y.W."/>
            <person name="Du Z.J."/>
        </authorList>
    </citation>
    <scope>NUCLEOTIDE SEQUENCE</scope>
    <source>
        <strain evidence="4">C2-7</strain>
    </source>
</reference>
<keyword evidence="2" id="KW-0862">Zinc</keyword>
<evidence type="ECO:0000256" key="1">
    <source>
        <dbReference type="ARBA" id="ARBA00023002"/>
    </source>
</evidence>
<dbReference type="Proteomes" id="UP001171916">
    <property type="component" value="Unassembled WGS sequence"/>
</dbReference>
<dbReference type="CDD" id="cd08267">
    <property type="entry name" value="MDR1"/>
    <property type="match status" value="1"/>
</dbReference>
<evidence type="ECO:0000313" key="4">
    <source>
        <dbReference type="EMBL" id="MDN3204083.1"/>
    </source>
</evidence>
<dbReference type="InterPro" id="IPR050700">
    <property type="entry name" value="YIM1/Zinc_Alcohol_DH_Fams"/>
</dbReference>
<dbReference type="PANTHER" id="PTHR11695:SF648">
    <property type="entry name" value="ZINC-BINDING OXIDOREDUCTASE"/>
    <property type="match status" value="1"/>
</dbReference>
<evidence type="ECO:0000259" key="3">
    <source>
        <dbReference type="SMART" id="SM00829"/>
    </source>
</evidence>
<dbReference type="InterPro" id="IPR013149">
    <property type="entry name" value="ADH-like_C"/>
</dbReference>
<dbReference type="Gene3D" id="3.90.180.10">
    <property type="entry name" value="Medium-chain alcohol dehydrogenases, catalytic domain"/>
    <property type="match status" value="1"/>
</dbReference>
<accession>A0ABT7YC44</accession>
<dbReference type="Gene3D" id="3.40.50.720">
    <property type="entry name" value="NAD(P)-binding Rossmann-like Domain"/>
    <property type="match status" value="1"/>
</dbReference>
<dbReference type="InterPro" id="IPR002328">
    <property type="entry name" value="ADH_Zn_CS"/>
</dbReference>
<dbReference type="Pfam" id="PF00107">
    <property type="entry name" value="ADH_zinc_N"/>
    <property type="match status" value="1"/>
</dbReference>
<evidence type="ECO:0000256" key="2">
    <source>
        <dbReference type="RuleBase" id="RU361277"/>
    </source>
</evidence>
<dbReference type="SMART" id="SM00829">
    <property type="entry name" value="PKS_ER"/>
    <property type="match status" value="1"/>
</dbReference>
<dbReference type="Pfam" id="PF08240">
    <property type="entry name" value="ADH_N"/>
    <property type="match status" value="1"/>
</dbReference>
<dbReference type="SUPFAM" id="SSF50129">
    <property type="entry name" value="GroES-like"/>
    <property type="match status" value="1"/>
</dbReference>
<keyword evidence="1" id="KW-0560">Oxidoreductase</keyword>
<dbReference type="SUPFAM" id="SSF51735">
    <property type="entry name" value="NAD(P)-binding Rossmann-fold domains"/>
    <property type="match status" value="1"/>
</dbReference>
<dbReference type="InterPro" id="IPR013154">
    <property type="entry name" value="ADH-like_N"/>
</dbReference>
<proteinExistence type="inferred from homology"/>
<dbReference type="InterPro" id="IPR036291">
    <property type="entry name" value="NAD(P)-bd_dom_sf"/>
</dbReference>
<sequence>MKAAVYQHYGPPEEIEIKEVPKPKPKENEILVKIFATSVTSGDVRLRKSDFPPLFWLPARIIFGLFTPKKKVLGHEFSGVVEEVGSSITKFEVGQEVFGTATLLPNGSYAEYICVPETWKHGVIEHKPKGVSHEKSATLPVGCMTAMFLLEKAKAQSTQKILIYGASGSVGSFAIQLAKNMGLEVTAVCSTEKIEMVKELGAYHVIDYKKEDFTRSGKSFDVVFDSVGKSSKSQGRKVLKNGGSFVSVNMMTKERSEHLLKIKKLAEEGKIKAYIDKTFTLDQIVEAHRYVETGRKSGNVAIKIRD</sequence>
<keyword evidence="5" id="KW-1185">Reference proteome</keyword>
<keyword evidence="2" id="KW-0479">Metal-binding</keyword>
<comment type="cofactor">
    <cofactor evidence="2">
        <name>Zn(2+)</name>
        <dbReference type="ChEBI" id="CHEBI:29105"/>
    </cofactor>
</comment>
<comment type="caution">
    <text evidence="4">The sequence shown here is derived from an EMBL/GenBank/DDBJ whole genome shotgun (WGS) entry which is preliminary data.</text>
</comment>
<dbReference type="EMBL" id="JAUEPH010000003">
    <property type="protein sequence ID" value="MDN3204083.1"/>
    <property type="molecule type" value="Genomic_DNA"/>
</dbReference>
<organism evidence="4 5">
    <name type="scientific">Algoriphagus sediminis</name>
    <dbReference type="NCBI Taxonomy" id="3057113"/>
    <lineage>
        <taxon>Bacteria</taxon>
        <taxon>Pseudomonadati</taxon>
        <taxon>Bacteroidota</taxon>
        <taxon>Cytophagia</taxon>
        <taxon>Cytophagales</taxon>
        <taxon>Cyclobacteriaceae</taxon>
        <taxon>Algoriphagus</taxon>
    </lineage>
</organism>
<evidence type="ECO:0000313" key="5">
    <source>
        <dbReference type="Proteomes" id="UP001171916"/>
    </source>
</evidence>
<gene>
    <name evidence="4" type="ORF">QVH07_07975</name>
</gene>
<name>A0ABT7YC44_9BACT</name>
<dbReference type="PANTHER" id="PTHR11695">
    <property type="entry name" value="ALCOHOL DEHYDROGENASE RELATED"/>
    <property type="match status" value="1"/>
</dbReference>
<comment type="similarity">
    <text evidence="2">Belongs to the zinc-containing alcohol dehydrogenase family.</text>
</comment>
<dbReference type="PROSITE" id="PS00059">
    <property type="entry name" value="ADH_ZINC"/>
    <property type="match status" value="1"/>
</dbReference>